<dbReference type="GO" id="GO:0005509">
    <property type="term" value="F:calcium ion binding"/>
    <property type="evidence" value="ECO:0007669"/>
    <property type="project" value="InterPro"/>
</dbReference>
<dbReference type="Proteomes" id="UP000619457">
    <property type="component" value="Unassembled WGS sequence"/>
</dbReference>
<evidence type="ECO:0000313" key="3">
    <source>
        <dbReference type="EMBL" id="GGZ41256.1"/>
    </source>
</evidence>
<organism evidence="3 4">
    <name type="scientific">Echinicola pacifica</name>
    <dbReference type="NCBI Taxonomy" id="346377"/>
    <lineage>
        <taxon>Bacteria</taxon>
        <taxon>Pseudomonadati</taxon>
        <taxon>Bacteroidota</taxon>
        <taxon>Cytophagia</taxon>
        <taxon>Cytophagales</taxon>
        <taxon>Cyclobacteriaceae</taxon>
        <taxon>Echinicola</taxon>
    </lineage>
</organism>
<dbReference type="Gene3D" id="4.10.1080.10">
    <property type="entry name" value="TSP type-3 repeat"/>
    <property type="match status" value="1"/>
</dbReference>
<evidence type="ECO:0000313" key="4">
    <source>
        <dbReference type="Proteomes" id="UP000619457"/>
    </source>
</evidence>
<dbReference type="PANTHER" id="PTHR22870">
    <property type="entry name" value="REGULATOR OF CHROMOSOME CONDENSATION"/>
    <property type="match status" value="1"/>
</dbReference>
<dbReference type="EMBL" id="BMWX01000010">
    <property type="protein sequence ID" value="GGZ41256.1"/>
    <property type="molecule type" value="Genomic_DNA"/>
</dbReference>
<reference evidence="3" key="2">
    <citation type="submission" date="2020-09" db="EMBL/GenBank/DDBJ databases">
        <authorList>
            <person name="Sun Q."/>
            <person name="Kim S."/>
        </authorList>
    </citation>
    <scope>NUCLEOTIDE SEQUENCE</scope>
    <source>
        <strain evidence="3">KCTC 12368</strain>
    </source>
</reference>
<name>A0A918QE17_9BACT</name>
<protein>
    <recommendedName>
        <fullName evidence="5">Regulator of chromosome condensation (RCC1) repeat-containing protein</fullName>
    </recommendedName>
</protein>
<feature type="chain" id="PRO_5036880450" description="Regulator of chromosome condensation (RCC1) repeat-containing protein" evidence="2">
    <location>
        <begin position="21"/>
        <end position="611"/>
    </location>
</feature>
<dbReference type="Pfam" id="PF13540">
    <property type="entry name" value="RCC1_2"/>
    <property type="match status" value="1"/>
</dbReference>
<dbReference type="SUPFAM" id="SSF50985">
    <property type="entry name" value="RCC1/BLIP-II"/>
    <property type="match status" value="2"/>
</dbReference>
<dbReference type="PANTHER" id="PTHR22870:SF408">
    <property type="entry name" value="OS09G0560450 PROTEIN"/>
    <property type="match status" value="1"/>
</dbReference>
<keyword evidence="2" id="KW-0732">Signal</keyword>
<accession>A0A918QE17</accession>
<dbReference type="Gene3D" id="2.130.10.30">
    <property type="entry name" value="Regulator of chromosome condensation 1/beta-lactamase-inhibitor protein II"/>
    <property type="match status" value="1"/>
</dbReference>
<dbReference type="InterPro" id="IPR051210">
    <property type="entry name" value="Ub_ligase/GEF_domain"/>
</dbReference>
<gene>
    <name evidence="3" type="ORF">GCM10007049_38280</name>
</gene>
<evidence type="ECO:0008006" key="5">
    <source>
        <dbReference type="Google" id="ProtNLM"/>
    </source>
</evidence>
<sequence>MKRIKLVFLLSCINIGLANAQTTCTDPFAKDPYCDFDGDGIINLHDLDDDNDGILDVNEGKGEITEFGYKEDILIAGYHGVIGRTTEGDVMAWGEFLSANGKDHLKYPTKLTPANGYNYQGEILKYTYATATIYAAEAVILTDAGLYSWGSKTGPENASYYYVPLIPETMRSRFSTHFAKVINTSTYNFGTVTNQYSLPADYTPSDVENLYGVYHSLFVVTKDGKLWVLGDNENNYGDNSGVVDSKWHQVQLPPGEEVYKIRASIVMVFIQTKSGDLYTWGTQSILGDGSPETNRVLPTKMVNPLPPNEKIIQIAGNTNTYYILSSEGYVYSMGKNNFGQTGRGLYLSATGENHHYDEWGKVTNEDGSYLENVRFLSADDGGGSQTAAVILEDKSVRAWGHNDQYTIGGVTNYKGYNYPIIPTGTEGQEYSYVETGGHITPIIKADGSYCNVGHDLQFSFGDGSSNDERIPAYQCILPPGTFSFEASRIVEEQSLDTDNDGFPNYLDVDSDNDGCPDAKEAGLINYISSLNNPSANIGEGNMTVGGGTPREYGTNGFYNLIEDADNSEAVYTGVYTYEPAIDESIDSECLVVQKEVYSNPAMRSIKYRQKN</sequence>
<feature type="signal peptide" evidence="2">
    <location>
        <begin position="1"/>
        <end position="20"/>
    </location>
</feature>
<dbReference type="InterPro" id="IPR009091">
    <property type="entry name" value="RCC1/BLIP-II"/>
</dbReference>
<proteinExistence type="predicted"/>
<keyword evidence="4" id="KW-1185">Reference proteome</keyword>
<reference evidence="3" key="1">
    <citation type="journal article" date="2014" name="Int. J. Syst. Evol. Microbiol.">
        <title>Complete genome sequence of Corynebacterium casei LMG S-19264T (=DSM 44701T), isolated from a smear-ripened cheese.</title>
        <authorList>
            <consortium name="US DOE Joint Genome Institute (JGI-PGF)"/>
            <person name="Walter F."/>
            <person name="Albersmeier A."/>
            <person name="Kalinowski J."/>
            <person name="Ruckert C."/>
        </authorList>
    </citation>
    <scope>NUCLEOTIDE SEQUENCE</scope>
    <source>
        <strain evidence="3">KCTC 12368</strain>
    </source>
</reference>
<evidence type="ECO:0000256" key="2">
    <source>
        <dbReference type="SAM" id="SignalP"/>
    </source>
</evidence>
<keyword evidence="1" id="KW-0677">Repeat</keyword>
<dbReference type="AlphaFoldDB" id="A0A918QE17"/>
<dbReference type="InterPro" id="IPR028974">
    <property type="entry name" value="TSP_type-3_rpt"/>
</dbReference>
<comment type="caution">
    <text evidence="3">The sequence shown here is derived from an EMBL/GenBank/DDBJ whole genome shotgun (WGS) entry which is preliminary data.</text>
</comment>
<dbReference type="SUPFAM" id="SSF103647">
    <property type="entry name" value="TSP type-3 repeat"/>
    <property type="match status" value="1"/>
</dbReference>
<evidence type="ECO:0000256" key="1">
    <source>
        <dbReference type="ARBA" id="ARBA00022737"/>
    </source>
</evidence>